<gene>
    <name evidence="1" type="ORF">OBBRIDRAFT_500090</name>
</gene>
<dbReference type="AlphaFoldDB" id="A0A8E2DTW7"/>
<evidence type="ECO:0000313" key="1">
    <source>
        <dbReference type="EMBL" id="OCH95743.1"/>
    </source>
</evidence>
<name>A0A8E2DTW7_9APHY</name>
<dbReference type="EMBL" id="KV722334">
    <property type="protein sequence ID" value="OCH95743.1"/>
    <property type="molecule type" value="Genomic_DNA"/>
</dbReference>
<accession>A0A8E2DTW7</accession>
<dbReference type="Proteomes" id="UP000250043">
    <property type="component" value="Unassembled WGS sequence"/>
</dbReference>
<sequence length="121" mass="13135">MTPMREQKGHVIGISVDCPPPSLGSRAPFASTSSHTTVSGQTAAEIVSFLNGLQEPLLHLAVALHELGIRTGQALDVLCRTPEMWDAFIGKLQRDHEIKFADCVMIVDGLKMRRVGLQDAT</sequence>
<reference evidence="1 2" key="1">
    <citation type="submission" date="2016-07" db="EMBL/GenBank/DDBJ databases">
        <title>Draft genome of the white-rot fungus Obba rivulosa 3A-2.</title>
        <authorList>
            <consortium name="DOE Joint Genome Institute"/>
            <person name="Miettinen O."/>
            <person name="Riley R."/>
            <person name="Acob R."/>
            <person name="Barry K."/>
            <person name="Cullen D."/>
            <person name="De Vries R."/>
            <person name="Hainaut M."/>
            <person name="Hatakka A."/>
            <person name="Henrissat B."/>
            <person name="Hilden K."/>
            <person name="Kuo R."/>
            <person name="Labutti K."/>
            <person name="Lipzen A."/>
            <person name="Makela M.R."/>
            <person name="Sandor L."/>
            <person name="Spatafora J.W."/>
            <person name="Grigoriev I.V."/>
            <person name="Hibbett D.S."/>
        </authorList>
    </citation>
    <scope>NUCLEOTIDE SEQUENCE [LARGE SCALE GENOMIC DNA]</scope>
    <source>
        <strain evidence="1 2">3A-2</strain>
    </source>
</reference>
<proteinExistence type="predicted"/>
<protein>
    <submittedName>
        <fullName evidence="1">Uncharacterized protein</fullName>
    </submittedName>
</protein>
<keyword evidence="2" id="KW-1185">Reference proteome</keyword>
<evidence type="ECO:0000313" key="2">
    <source>
        <dbReference type="Proteomes" id="UP000250043"/>
    </source>
</evidence>
<organism evidence="1 2">
    <name type="scientific">Obba rivulosa</name>
    <dbReference type="NCBI Taxonomy" id="1052685"/>
    <lineage>
        <taxon>Eukaryota</taxon>
        <taxon>Fungi</taxon>
        <taxon>Dikarya</taxon>
        <taxon>Basidiomycota</taxon>
        <taxon>Agaricomycotina</taxon>
        <taxon>Agaricomycetes</taxon>
        <taxon>Polyporales</taxon>
        <taxon>Gelatoporiaceae</taxon>
        <taxon>Obba</taxon>
    </lineage>
</organism>